<dbReference type="InterPro" id="IPR025857">
    <property type="entry name" value="MacB_PCD"/>
</dbReference>
<dbReference type="RefSeq" id="WP_301626863.1">
    <property type="nucleotide sequence ID" value="NZ_BORS01000006.1"/>
</dbReference>
<feature type="domain" description="ABC3 transporter permease C-terminal" evidence="7">
    <location>
        <begin position="319"/>
        <end position="467"/>
    </location>
</feature>
<comment type="caution">
    <text evidence="9">The sequence shown here is derived from an EMBL/GenBank/DDBJ whole genome shotgun (WGS) entry which is preliminary data.</text>
</comment>
<dbReference type="Proteomes" id="UP000678895">
    <property type="component" value="Unassembled WGS sequence"/>
</dbReference>
<keyword evidence="2" id="KW-1003">Cell membrane</keyword>
<protein>
    <submittedName>
        <fullName evidence="9">ABC transporter permease</fullName>
    </submittedName>
</protein>
<dbReference type="EMBL" id="BORS01000006">
    <property type="protein sequence ID" value="GIO42197.1"/>
    <property type="molecule type" value="Genomic_DNA"/>
</dbReference>
<dbReference type="GO" id="GO:0022857">
    <property type="term" value="F:transmembrane transporter activity"/>
    <property type="evidence" value="ECO:0007669"/>
    <property type="project" value="TreeGrafter"/>
</dbReference>
<dbReference type="Pfam" id="PF02687">
    <property type="entry name" value="FtsX"/>
    <property type="match status" value="1"/>
</dbReference>
<organism evidence="9 10">
    <name type="scientific">Paenibacillus apis</name>
    <dbReference type="NCBI Taxonomy" id="1792174"/>
    <lineage>
        <taxon>Bacteria</taxon>
        <taxon>Bacillati</taxon>
        <taxon>Bacillota</taxon>
        <taxon>Bacilli</taxon>
        <taxon>Bacillales</taxon>
        <taxon>Paenibacillaceae</taxon>
        <taxon>Paenibacillus</taxon>
    </lineage>
</organism>
<evidence type="ECO:0000256" key="6">
    <source>
        <dbReference type="SAM" id="Phobius"/>
    </source>
</evidence>
<dbReference type="PANTHER" id="PTHR30572">
    <property type="entry name" value="MEMBRANE COMPONENT OF TRANSPORTER-RELATED"/>
    <property type="match status" value="1"/>
</dbReference>
<dbReference type="Pfam" id="PF12704">
    <property type="entry name" value="MacB_PCD"/>
    <property type="match status" value="1"/>
</dbReference>
<dbReference type="InterPro" id="IPR003838">
    <property type="entry name" value="ABC3_permease_C"/>
</dbReference>
<dbReference type="InterPro" id="IPR050250">
    <property type="entry name" value="Macrolide_Exporter_MacB"/>
</dbReference>
<evidence type="ECO:0000259" key="8">
    <source>
        <dbReference type="Pfam" id="PF12704"/>
    </source>
</evidence>
<proteinExistence type="predicted"/>
<keyword evidence="3 6" id="KW-0812">Transmembrane</keyword>
<sequence length="475" mass="52319">MSFMHRAVMYVTRKKGKSILLFLVLFVIATFVLTGISIKDASQAASTDLRESLGGRFTIYIDMSKDNPYVVTERTEPSDGGKLSINSYSTGPLISVETLESVKSVGGIKNYYASEMWQPHAENFNLLRGKLPIKDGYENMVNAIAVSGTEASDFFTARSIQLSEGRHILPKDRHVAVISRALAEENKLKVGDSLKLGIMDSVANQLGVNPRNKIELKIVGLFQPTGEDQITEMTSAYNMIENRVFTDIYSQAELFNSDKEPGFSEAMFFVQDPDQLNFIVEKVEALPSMDWKQFNVSVDNETYSQAAAPLNSLSRLVKILLIIMMAVSVAILSLLLTLWMRNRVYETGVFLALGIHKFKILGQYVTEVLLIAIVAFGFSYFSGNAIAENVGNALLQQQLSRGEPSEQTGTVAVSSVVVDEPIAGTEALDSIEVKVTSRSFVQLYLIGTLIIVIAVGMSSVSVMRLNPKEILSKMS</sequence>
<evidence type="ECO:0000256" key="5">
    <source>
        <dbReference type="ARBA" id="ARBA00023136"/>
    </source>
</evidence>
<gene>
    <name evidence="9" type="ORF">J41TS4_19550</name>
</gene>
<feature type="domain" description="MacB-like periplasmic core" evidence="8">
    <location>
        <begin position="129"/>
        <end position="252"/>
    </location>
</feature>
<feature type="transmembrane region" description="Helical" evidence="6">
    <location>
        <begin position="443"/>
        <end position="465"/>
    </location>
</feature>
<dbReference type="AlphaFoldDB" id="A0A919Y054"/>
<dbReference type="GO" id="GO:0005886">
    <property type="term" value="C:plasma membrane"/>
    <property type="evidence" value="ECO:0007669"/>
    <property type="project" value="UniProtKB-SubCell"/>
</dbReference>
<evidence type="ECO:0000313" key="9">
    <source>
        <dbReference type="EMBL" id="GIO42197.1"/>
    </source>
</evidence>
<feature type="transmembrane region" description="Helical" evidence="6">
    <location>
        <begin position="361"/>
        <end position="381"/>
    </location>
</feature>
<keyword evidence="5 6" id="KW-0472">Membrane</keyword>
<evidence type="ECO:0000256" key="3">
    <source>
        <dbReference type="ARBA" id="ARBA00022692"/>
    </source>
</evidence>
<keyword evidence="10" id="KW-1185">Reference proteome</keyword>
<comment type="subcellular location">
    <subcellularLocation>
        <location evidence="1">Cell membrane</location>
        <topology evidence="1">Multi-pass membrane protein</topology>
    </subcellularLocation>
</comment>
<evidence type="ECO:0000256" key="1">
    <source>
        <dbReference type="ARBA" id="ARBA00004651"/>
    </source>
</evidence>
<feature type="transmembrane region" description="Helical" evidence="6">
    <location>
        <begin position="319"/>
        <end position="340"/>
    </location>
</feature>
<reference evidence="9" key="1">
    <citation type="submission" date="2021-03" db="EMBL/GenBank/DDBJ databases">
        <title>Antimicrobial resistance genes in bacteria isolated from Japanese honey, and their potential for conferring macrolide and lincosamide resistance in the American foulbrood pathogen Paenibacillus larvae.</title>
        <authorList>
            <person name="Okamoto M."/>
            <person name="Kumagai M."/>
            <person name="Kanamori H."/>
            <person name="Takamatsu D."/>
        </authorList>
    </citation>
    <scope>NUCLEOTIDE SEQUENCE</scope>
    <source>
        <strain evidence="9">J41TS4</strain>
    </source>
</reference>
<evidence type="ECO:0000256" key="2">
    <source>
        <dbReference type="ARBA" id="ARBA00022475"/>
    </source>
</evidence>
<name>A0A919Y054_9BACL</name>
<evidence type="ECO:0000313" key="10">
    <source>
        <dbReference type="Proteomes" id="UP000678895"/>
    </source>
</evidence>
<dbReference type="PANTHER" id="PTHR30572:SF9">
    <property type="entry name" value="ABC TRANSPORTER PERMEASE PROTEIN"/>
    <property type="match status" value="1"/>
</dbReference>
<keyword evidence="4 6" id="KW-1133">Transmembrane helix</keyword>
<evidence type="ECO:0000259" key="7">
    <source>
        <dbReference type="Pfam" id="PF02687"/>
    </source>
</evidence>
<accession>A0A919Y054</accession>
<evidence type="ECO:0000256" key="4">
    <source>
        <dbReference type="ARBA" id="ARBA00022989"/>
    </source>
</evidence>